<accession>A0A0E0D5S6</accession>
<evidence type="ECO:0000313" key="2">
    <source>
        <dbReference type="Proteomes" id="UP000008021"/>
    </source>
</evidence>
<dbReference type="HOGENOM" id="CLU_2926578_0_0_1"/>
<evidence type="ECO:0000313" key="1">
    <source>
        <dbReference type="EnsemblPlants" id="OMERI03G28820.1"/>
    </source>
</evidence>
<dbReference type="Proteomes" id="UP000008021">
    <property type="component" value="Chromosome 3"/>
</dbReference>
<keyword evidence="2" id="KW-1185">Reference proteome</keyword>
<reference evidence="1" key="2">
    <citation type="submission" date="2018-05" db="EMBL/GenBank/DDBJ databases">
        <title>OmerRS3 (Oryza meridionalis Reference Sequence Version 3).</title>
        <authorList>
            <person name="Zhang J."/>
            <person name="Kudrna D."/>
            <person name="Lee S."/>
            <person name="Talag J."/>
            <person name="Welchert J."/>
            <person name="Wing R.A."/>
        </authorList>
    </citation>
    <scope>NUCLEOTIDE SEQUENCE [LARGE SCALE GENOMIC DNA]</scope>
    <source>
        <strain evidence="1">cv. OR44</strain>
    </source>
</reference>
<proteinExistence type="predicted"/>
<organism evidence="1">
    <name type="scientific">Oryza meridionalis</name>
    <dbReference type="NCBI Taxonomy" id="40149"/>
    <lineage>
        <taxon>Eukaryota</taxon>
        <taxon>Viridiplantae</taxon>
        <taxon>Streptophyta</taxon>
        <taxon>Embryophyta</taxon>
        <taxon>Tracheophyta</taxon>
        <taxon>Spermatophyta</taxon>
        <taxon>Magnoliopsida</taxon>
        <taxon>Liliopsida</taxon>
        <taxon>Poales</taxon>
        <taxon>Poaceae</taxon>
        <taxon>BOP clade</taxon>
        <taxon>Oryzoideae</taxon>
        <taxon>Oryzeae</taxon>
        <taxon>Oryzinae</taxon>
        <taxon>Oryza</taxon>
    </lineage>
</organism>
<dbReference type="AlphaFoldDB" id="A0A0E0D5S6"/>
<dbReference type="EnsemblPlants" id="OMERI03G28820.1">
    <property type="protein sequence ID" value="OMERI03G28820.1"/>
    <property type="gene ID" value="OMERI03G28820"/>
</dbReference>
<sequence length="61" mass="6212">MIVAGTLTNKMAPALGKSVPSSSPRLLRFGVPVLRAGNLIGRCATAAAASTRDGSGDLIFR</sequence>
<name>A0A0E0D5S6_9ORYZ</name>
<reference evidence="1" key="1">
    <citation type="submission" date="2015-04" db="UniProtKB">
        <authorList>
            <consortium name="EnsemblPlants"/>
        </authorList>
    </citation>
    <scope>IDENTIFICATION</scope>
</reference>
<protein>
    <submittedName>
        <fullName evidence="1">Uncharacterized protein</fullName>
    </submittedName>
</protein>
<dbReference type="Gramene" id="OMERI03G28820.1">
    <property type="protein sequence ID" value="OMERI03G28820.1"/>
    <property type="gene ID" value="OMERI03G28820"/>
</dbReference>